<keyword evidence="4" id="KW-1185">Reference proteome</keyword>
<evidence type="ECO:0000313" key="3">
    <source>
        <dbReference type="EMBL" id="GGA63083.1"/>
    </source>
</evidence>
<dbReference type="AlphaFoldDB" id="A0A916RQE0"/>
<dbReference type="EMBL" id="BMEY01000001">
    <property type="protein sequence ID" value="GGA63083.1"/>
    <property type="molecule type" value="Genomic_DNA"/>
</dbReference>
<dbReference type="Gene3D" id="3.30.750.140">
    <property type="match status" value="1"/>
</dbReference>
<evidence type="ECO:0000256" key="1">
    <source>
        <dbReference type="SAM" id="MobiDB-lite"/>
    </source>
</evidence>
<feature type="domain" description="Flagellar hook-length control protein-like C-terminal" evidence="2">
    <location>
        <begin position="269"/>
        <end position="345"/>
    </location>
</feature>
<dbReference type="CDD" id="cd17470">
    <property type="entry name" value="T3SS_Flik_C"/>
    <property type="match status" value="1"/>
</dbReference>
<dbReference type="Proteomes" id="UP000613512">
    <property type="component" value="Unassembled WGS sequence"/>
</dbReference>
<accession>A0A916RQE0</accession>
<proteinExistence type="predicted"/>
<name>A0A916RQE0_9BACI</name>
<feature type="compositionally biased region" description="Basic and acidic residues" evidence="1">
    <location>
        <begin position="348"/>
        <end position="372"/>
    </location>
</feature>
<organism evidence="3 4">
    <name type="scientific">Ornithinibacillus halotolerans</name>
    <dbReference type="NCBI Taxonomy" id="1274357"/>
    <lineage>
        <taxon>Bacteria</taxon>
        <taxon>Bacillati</taxon>
        <taxon>Bacillota</taxon>
        <taxon>Bacilli</taxon>
        <taxon>Bacillales</taxon>
        <taxon>Bacillaceae</taxon>
        <taxon>Ornithinibacillus</taxon>
    </lineage>
</organism>
<dbReference type="Pfam" id="PF02120">
    <property type="entry name" value="Flg_hook"/>
    <property type="match status" value="1"/>
</dbReference>
<reference evidence="3" key="2">
    <citation type="submission" date="2020-09" db="EMBL/GenBank/DDBJ databases">
        <authorList>
            <person name="Sun Q."/>
            <person name="Zhou Y."/>
        </authorList>
    </citation>
    <scope>NUCLEOTIDE SEQUENCE</scope>
    <source>
        <strain evidence="3">CGMCC 1.12408</strain>
    </source>
</reference>
<feature type="region of interest" description="Disordered" evidence="1">
    <location>
        <begin position="340"/>
        <end position="372"/>
    </location>
</feature>
<gene>
    <name evidence="3" type="ORF">GCM10008025_03750</name>
</gene>
<evidence type="ECO:0000259" key="2">
    <source>
        <dbReference type="Pfam" id="PF02120"/>
    </source>
</evidence>
<dbReference type="RefSeq" id="WP_188382979.1">
    <property type="nucleotide sequence ID" value="NZ_BMEY01000001.1"/>
</dbReference>
<reference evidence="3" key="1">
    <citation type="journal article" date="2014" name="Int. J. Syst. Evol. Microbiol.">
        <title>Complete genome sequence of Corynebacterium casei LMG S-19264T (=DSM 44701T), isolated from a smear-ripened cheese.</title>
        <authorList>
            <consortium name="US DOE Joint Genome Institute (JGI-PGF)"/>
            <person name="Walter F."/>
            <person name="Albersmeier A."/>
            <person name="Kalinowski J."/>
            <person name="Ruckert C."/>
        </authorList>
    </citation>
    <scope>NUCLEOTIDE SEQUENCE</scope>
    <source>
        <strain evidence="3">CGMCC 1.12408</strain>
    </source>
</reference>
<sequence>MNAVGMFVQMSKPIQPTQEANSNQHSQTLGFLNVIHEQMERLTINNGLSQSNLSEVRNTHLSTFEESMFDLFNQDITIENTLGMFHQIELLSQSDITEVDVEQLQLEMTNLIHQVESLLTRLTSKQDVQQIAPKFLELLKNWTALEKQFLQNSQSSLEPKSFHVKLNPVWKEILQLYQNRELLNSKQLYSNESTITTKDIMKWLTNAIQNQQMNESNVPVQHVAYQSNNQLPQIQQYVIYMNQTQNTADVSEQLIKQFQQIMSTSKFYSMPNGMNQLSITLRPEHLGEMMVRLIDINGEMTVKIIVTSQVAKDMLESNISQLRHMFSPQQIVIERQDLGSSANQNNNHQEDGQTEHNDNHHQQDESKQQNENKHDNEFMTHLEQLLEKLEV</sequence>
<comment type="caution">
    <text evidence="3">The sequence shown here is derived from an EMBL/GenBank/DDBJ whole genome shotgun (WGS) entry which is preliminary data.</text>
</comment>
<evidence type="ECO:0000313" key="4">
    <source>
        <dbReference type="Proteomes" id="UP000613512"/>
    </source>
</evidence>
<protein>
    <recommendedName>
        <fullName evidence="2">Flagellar hook-length control protein-like C-terminal domain-containing protein</fullName>
    </recommendedName>
</protein>
<dbReference type="InterPro" id="IPR021136">
    <property type="entry name" value="Flagellar_hook_control-like_C"/>
</dbReference>
<dbReference type="InterPro" id="IPR038610">
    <property type="entry name" value="FliK-like_C_sf"/>
</dbReference>